<keyword evidence="1" id="KW-0472">Membrane</keyword>
<reference evidence="2" key="1">
    <citation type="submission" date="2020-06" db="EMBL/GenBank/DDBJ databases">
        <authorList>
            <person name="Li T."/>
            <person name="Hu X."/>
            <person name="Zhang T."/>
            <person name="Song X."/>
            <person name="Zhang H."/>
            <person name="Dai N."/>
            <person name="Sheng W."/>
            <person name="Hou X."/>
            <person name="Wei L."/>
        </authorList>
    </citation>
    <scope>NUCLEOTIDE SEQUENCE</scope>
    <source>
        <strain evidence="2">G02</strain>
        <tissue evidence="2">Leaf</tissue>
    </source>
</reference>
<sequence>MGVLILRSGAYYAPHGVLILLAPWRIIRLMGVLIFSFGRIMHLMGVLIFFAPGRIMRLMAVLILLALGRIMCIMGVSIFSSGAYYAPHGCFDSWLRGVLCASWEFLYIETCIHRELDRILLGFLRPSTYPNSPLVESSKSRIQH</sequence>
<dbReference type="EMBL" id="JACGWJ010000127">
    <property type="protein sequence ID" value="KAL0294819.1"/>
    <property type="molecule type" value="Genomic_DNA"/>
</dbReference>
<feature type="transmembrane region" description="Helical" evidence="1">
    <location>
        <begin position="26"/>
        <end position="51"/>
    </location>
</feature>
<name>A0AAW2JKH9_SESRA</name>
<keyword evidence="1" id="KW-1133">Transmembrane helix</keyword>
<dbReference type="AlphaFoldDB" id="A0AAW2JKH9"/>
<reference evidence="2" key="2">
    <citation type="journal article" date="2024" name="Plant">
        <title>Genomic evolution and insights into agronomic trait innovations of Sesamum species.</title>
        <authorList>
            <person name="Miao H."/>
            <person name="Wang L."/>
            <person name="Qu L."/>
            <person name="Liu H."/>
            <person name="Sun Y."/>
            <person name="Le M."/>
            <person name="Wang Q."/>
            <person name="Wei S."/>
            <person name="Zheng Y."/>
            <person name="Lin W."/>
            <person name="Duan Y."/>
            <person name="Cao H."/>
            <person name="Xiong S."/>
            <person name="Wang X."/>
            <person name="Wei L."/>
            <person name="Li C."/>
            <person name="Ma Q."/>
            <person name="Ju M."/>
            <person name="Zhao R."/>
            <person name="Li G."/>
            <person name="Mu C."/>
            <person name="Tian Q."/>
            <person name="Mei H."/>
            <person name="Zhang T."/>
            <person name="Gao T."/>
            <person name="Zhang H."/>
        </authorList>
    </citation>
    <scope>NUCLEOTIDE SEQUENCE</scope>
    <source>
        <strain evidence="2">G02</strain>
    </source>
</reference>
<evidence type="ECO:0000256" key="1">
    <source>
        <dbReference type="SAM" id="Phobius"/>
    </source>
</evidence>
<accession>A0AAW2JKH9</accession>
<keyword evidence="1" id="KW-0812">Transmembrane</keyword>
<protein>
    <submittedName>
        <fullName evidence="2">Uncharacterized protein</fullName>
    </submittedName>
</protein>
<proteinExistence type="predicted"/>
<evidence type="ECO:0000313" key="2">
    <source>
        <dbReference type="EMBL" id="KAL0294819.1"/>
    </source>
</evidence>
<feature type="transmembrane region" description="Helical" evidence="1">
    <location>
        <begin position="58"/>
        <end position="86"/>
    </location>
</feature>
<gene>
    <name evidence="2" type="ORF">Sradi_6866800</name>
</gene>
<comment type="caution">
    <text evidence="2">The sequence shown here is derived from an EMBL/GenBank/DDBJ whole genome shotgun (WGS) entry which is preliminary data.</text>
</comment>
<organism evidence="2">
    <name type="scientific">Sesamum radiatum</name>
    <name type="common">Black benniseed</name>
    <dbReference type="NCBI Taxonomy" id="300843"/>
    <lineage>
        <taxon>Eukaryota</taxon>
        <taxon>Viridiplantae</taxon>
        <taxon>Streptophyta</taxon>
        <taxon>Embryophyta</taxon>
        <taxon>Tracheophyta</taxon>
        <taxon>Spermatophyta</taxon>
        <taxon>Magnoliopsida</taxon>
        <taxon>eudicotyledons</taxon>
        <taxon>Gunneridae</taxon>
        <taxon>Pentapetalae</taxon>
        <taxon>asterids</taxon>
        <taxon>lamiids</taxon>
        <taxon>Lamiales</taxon>
        <taxon>Pedaliaceae</taxon>
        <taxon>Sesamum</taxon>
    </lineage>
</organism>